<dbReference type="EMBL" id="QTJX01000001">
    <property type="protein sequence ID" value="RDY61803.1"/>
    <property type="molecule type" value="Genomic_DNA"/>
</dbReference>
<gene>
    <name evidence="2" type="ORF">DX873_06550</name>
</gene>
<reference evidence="2 3" key="1">
    <citation type="submission" date="2018-08" db="EMBL/GenBank/DDBJ databases">
        <title>Muricauda nanhaiensis sp. nov., isolated from seawater of the South China Sea.</title>
        <authorList>
            <person name="Dang Y."/>
        </authorList>
    </citation>
    <scope>NUCLEOTIDE SEQUENCE [LARGE SCALE GENOMIC DNA]</scope>
    <source>
        <strain evidence="2 3">SM1704</strain>
    </source>
</reference>
<keyword evidence="2" id="KW-0540">Nuclease</keyword>
<protein>
    <submittedName>
        <fullName evidence="2">HNH endonuclease</fullName>
    </submittedName>
</protein>
<keyword evidence="2" id="KW-0378">Hydrolase</keyword>
<evidence type="ECO:0000259" key="1">
    <source>
        <dbReference type="Pfam" id="PF14279"/>
    </source>
</evidence>
<proteinExistence type="predicted"/>
<dbReference type="RefSeq" id="WP_116183683.1">
    <property type="nucleotide sequence ID" value="NZ_QTJX01000001.1"/>
</dbReference>
<sequence length="267" mass="31513">MRCIFCKKSSGRSSSIQHIIPESLGNKELILRPGVVCDECNQYFAVKIEKPLLEMKYFQNVRFRNNIKSKKERNIPYKTLFPHKDGGWFDMYMDGDSLGFRGDDTKVINLIRNKKVNKLMFEVVDMPENKNYQMSRFLAKTALELFALKAGHNQSNLNEVIDMSELDPLREYARFGKGEQWIYSQRRIYSEEARFVDPIFNPKPYEVLHELDFLIIEPGIYYFVLVIMGVEYVINCGASELNLFNDWLERNENQSPIRRFTERMVKE</sequence>
<dbReference type="OrthoDB" id="5184303at2"/>
<feature type="domain" description="HNH endonuclease 5" evidence="1">
    <location>
        <begin position="3"/>
        <end position="54"/>
    </location>
</feature>
<keyword evidence="3" id="KW-1185">Reference proteome</keyword>
<keyword evidence="2" id="KW-0255">Endonuclease</keyword>
<organism evidence="2 3">
    <name type="scientific">Flagellimonas nanhaiensis</name>
    <dbReference type="NCBI Taxonomy" id="2292706"/>
    <lineage>
        <taxon>Bacteria</taxon>
        <taxon>Pseudomonadati</taxon>
        <taxon>Bacteroidota</taxon>
        <taxon>Flavobacteriia</taxon>
        <taxon>Flavobacteriales</taxon>
        <taxon>Flavobacteriaceae</taxon>
        <taxon>Flagellimonas</taxon>
    </lineage>
</organism>
<evidence type="ECO:0000313" key="2">
    <source>
        <dbReference type="EMBL" id="RDY61803.1"/>
    </source>
</evidence>
<dbReference type="Proteomes" id="UP000261828">
    <property type="component" value="Unassembled WGS sequence"/>
</dbReference>
<dbReference type="Pfam" id="PF14279">
    <property type="entry name" value="HNH_5"/>
    <property type="match status" value="1"/>
</dbReference>
<dbReference type="InterPro" id="IPR029471">
    <property type="entry name" value="HNH_5"/>
</dbReference>
<comment type="caution">
    <text evidence="2">The sequence shown here is derived from an EMBL/GenBank/DDBJ whole genome shotgun (WGS) entry which is preliminary data.</text>
</comment>
<dbReference type="GO" id="GO:0004519">
    <property type="term" value="F:endonuclease activity"/>
    <property type="evidence" value="ECO:0007669"/>
    <property type="project" value="UniProtKB-KW"/>
</dbReference>
<name>A0A371JVH9_9FLAO</name>
<evidence type="ECO:0000313" key="3">
    <source>
        <dbReference type="Proteomes" id="UP000261828"/>
    </source>
</evidence>
<dbReference type="AlphaFoldDB" id="A0A371JVH9"/>
<accession>A0A371JVH9</accession>